<gene>
    <name evidence="1" type="ORF">CQA76_03490</name>
</gene>
<protein>
    <submittedName>
        <fullName evidence="1">Uncharacterized protein</fullName>
    </submittedName>
</protein>
<reference evidence="1 2" key="1">
    <citation type="submission" date="2018-05" db="EMBL/GenBank/DDBJ databases">
        <title>Novel Campyloabacter and Helicobacter Species and Strains.</title>
        <authorList>
            <person name="Mannion A.J."/>
            <person name="Shen Z."/>
            <person name="Fox J.G."/>
        </authorList>
    </citation>
    <scope>NUCLEOTIDE SEQUENCE [LARGE SCALE GENOMIC DNA]</scope>
    <source>
        <strain evidence="2">MIT17-670</strain>
    </source>
</reference>
<sequence>MARRKLNPKKRFKIFKKILLEENKEYWHNVVLLEKLWKKIPQCNTNALNADEVFSIIEKEKVKANVYSICKFFKITLNKTNGKKFVIFNKNNNLIINYRNENDIFYFLGHIFHNFLDGAYFKYPFKKHTWDSEYREKLAKKFAVELKSLFNNDTNKISKSLLDTSKLTIATKLLDIHQPEIIKLNSNKDLTQQYNRNNSADDLLLEDTKLLDIHQPEIIKLNSNKDLTQQYNRNNSADDLLLEDIQYLYITPIIRRNSCQKNHCL</sequence>
<dbReference type="AlphaFoldDB" id="A0A4U7BL95"/>
<name>A0A4U7BL95_9BACT</name>
<evidence type="ECO:0000313" key="1">
    <source>
        <dbReference type="EMBL" id="TKX32399.1"/>
    </source>
</evidence>
<comment type="caution">
    <text evidence="1">The sequence shown here is derived from an EMBL/GenBank/DDBJ whole genome shotgun (WGS) entry which is preliminary data.</text>
</comment>
<dbReference type="EMBL" id="NXMA01000005">
    <property type="protein sequence ID" value="TKX32399.1"/>
    <property type="molecule type" value="Genomic_DNA"/>
</dbReference>
<dbReference type="Proteomes" id="UP000310353">
    <property type="component" value="Unassembled WGS sequence"/>
</dbReference>
<proteinExistence type="predicted"/>
<evidence type="ECO:0000313" key="2">
    <source>
        <dbReference type="Proteomes" id="UP000310353"/>
    </source>
</evidence>
<dbReference type="RefSeq" id="WP_137622071.1">
    <property type="nucleotide sequence ID" value="NZ_NXMA01000005.1"/>
</dbReference>
<organism evidence="1 2">
    <name type="scientific">Campylobacter aviculae</name>
    <dbReference type="NCBI Taxonomy" id="2510190"/>
    <lineage>
        <taxon>Bacteria</taxon>
        <taxon>Pseudomonadati</taxon>
        <taxon>Campylobacterota</taxon>
        <taxon>Epsilonproteobacteria</taxon>
        <taxon>Campylobacterales</taxon>
        <taxon>Campylobacteraceae</taxon>
        <taxon>Campylobacter</taxon>
    </lineage>
</organism>
<accession>A0A4U7BL95</accession>
<keyword evidence="2" id="KW-1185">Reference proteome</keyword>